<organism evidence="2 3">
    <name type="scientific">Rubrobacter xylanophilus (strain DSM 9941 / JCM 11954 / NBRC 16129 / PRD-1)</name>
    <dbReference type="NCBI Taxonomy" id="266117"/>
    <lineage>
        <taxon>Bacteria</taxon>
        <taxon>Bacillati</taxon>
        <taxon>Actinomycetota</taxon>
        <taxon>Rubrobacteria</taxon>
        <taxon>Rubrobacterales</taxon>
        <taxon>Rubrobacteraceae</taxon>
        <taxon>Rubrobacter</taxon>
    </lineage>
</organism>
<dbReference type="KEGG" id="rxy:Rxyl_0899"/>
<sequence>MLGGLEAYDLYRGRLEELVREAEAGRLAREARRGGGPSGGGPVRVRWGLEEDCERVAGLLDLNGAPRWIAFEERFILAEEGGTLLGALVYRTEPKRMRLGLLLVDPWAGEERVATALYRGATELAAELGVKEIRARGGGRYLARSGYRPYPGGWRCQPRAASRAPEGRLRGLLALWGVLAPPFFGAFRR</sequence>
<dbReference type="InterPro" id="IPR000182">
    <property type="entry name" value="GNAT_dom"/>
</dbReference>
<dbReference type="RefSeq" id="WP_011563884.1">
    <property type="nucleotide sequence ID" value="NC_008148.1"/>
</dbReference>
<protein>
    <recommendedName>
        <fullName evidence="1">N-acetyltransferase domain-containing protein</fullName>
    </recommendedName>
</protein>
<dbReference type="Pfam" id="PF00583">
    <property type="entry name" value="Acetyltransf_1"/>
    <property type="match status" value="1"/>
</dbReference>
<dbReference type="SUPFAM" id="SSF55729">
    <property type="entry name" value="Acyl-CoA N-acyltransferases (Nat)"/>
    <property type="match status" value="1"/>
</dbReference>
<accession>Q1AXL2</accession>
<dbReference type="EMBL" id="CP000386">
    <property type="protein sequence ID" value="ABG03866.1"/>
    <property type="molecule type" value="Genomic_DNA"/>
</dbReference>
<gene>
    <name evidence="2" type="ordered locus">Rxyl_0899</name>
</gene>
<name>Q1AXL2_RUBXD</name>
<evidence type="ECO:0000259" key="1">
    <source>
        <dbReference type="Pfam" id="PF00583"/>
    </source>
</evidence>
<reference evidence="2 3" key="1">
    <citation type="submission" date="2006-06" db="EMBL/GenBank/DDBJ databases">
        <title>Complete sequence of Rubrobacter xylanophilus DSM 9941.</title>
        <authorList>
            <consortium name="US DOE Joint Genome Institute"/>
            <person name="Copeland A."/>
            <person name="Lucas S."/>
            <person name="Lapidus A."/>
            <person name="Barry K."/>
            <person name="Detter J.C."/>
            <person name="Glavina del Rio T."/>
            <person name="Hammon N."/>
            <person name="Israni S."/>
            <person name="Dalin E."/>
            <person name="Tice H."/>
            <person name="Pitluck S."/>
            <person name="Munk A.C."/>
            <person name="Brettin T."/>
            <person name="Bruce D."/>
            <person name="Han C."/>
            <person name="Tapia R."/>
            <person name="Gilna P."/>
            <person name="Schmutz J."/>
            <person name="Larimer F."/>
            <person name="Land M."/>
            <person name="Hauser L."/>
            <person name="Kyrpides N."/>
            <person name="Lykidis A."/>
            <person name="da Costa M.S."/>
            <person name="Rainey F.A."/>
            <person name="Empadinhas N."/>
            <person name="Jolivet E."/>
            <person name="Battista J.R."/>
            <person name="Richardson P."/>
        </authorList>
    </citation>
    <scope>NUCLEOTIDE SEQUENCE [LARGE SCALE GENOMIC DNA]</scope>
    <source>
        <strain evidence="3">DSM 9941 / NBRC 16129 / PRD-1</strain>
    </source>
</reference>
<dbReference type="Proteomes" id="UP000006637">
    <property type="component" value="Chromosome"/>
</dbReference>
<dbReference type="InterPro" id="IPR016181">
    <property type="entry name" value="Acyl_CoA_acyltransferase"/>
</dbReference>
<dbReference type="AlphaFoldDB" id="Q1AXL2"/>
<dbReference type="HOGENOM" id="CLU_1433509_0_0_11"/>
<dbReference type="Gene3D" id="3.40.630.30">
    <property type="match status" value="1"/>
</dbReference>
<dbReference type="STRING" id="266117.Rxyl_0899"/>
<dbReference type="GO" id="GO:0016747">
    <property type="term" value="F:acyltransferase activity, transferring groups other than amino-acyl groups"/>
    <property type="evidence" value="ECO:0007669"/>
    <property type="project" value="InterPro"/>
</dbReference>
<evidence type="ECO:0000313" key="2">
    <source>
        <dbReference type="EMBL" id="ABG03866.1"/>
    </source>
</evidence>
<dbReference type="OrthoDB" id="10016664at2"/>
<evidence type="ECO:0000313" key="3">
    <source>
        <dbReference type="Proteomes" id="UP000006637"/>
    </source>
</evidence>
<feature type="domain" description="N-acetyltransferase" evidence="1">
    <location>
        <begin position="69"/>
        <end position="134"/>
    </location>
</feature>
<proteinExistence type="predicted"/>
<keyword evidence="3" id="KW-1185">Reference proteome</keyword>